<organism evidence="5">
    <name type="scientific">freshwater metagenome</name>
    <dbReference type="NCBI Taxonomy" id="449393"/>
    <lineage>
        <taxon>unclassified sequences</taxon>
        <taxon>metagenomes</taxon>
        <taxon>ecological metagenomes</taxon>
    </lineage>
</organism>
<keyword evidence="3" id="KW-0012">Acyltransferase</keyword>
<dbReference type="AlphaFoldDB" id="A0A6J7UL03"/>
<dbReference type="InterPro" id="IPR016181">
    <property type="entry name" value="Acyl_CoA_acyltransferase"/>
</dbReference>
<dbReference type="EMBL" id="CAFBPN010000083">
    <property type="protein sequence ID" value="CAB5027240.1"/>
    <property type="molecule type" value="Genomic_DNA"/>
</dbReference>
<dbReference type="InterPro" id="IPR004616">
    <property type="entry name" value="Leu/Phe-tRNA_Trfase"/>
</dbReference>
<evidence type="ECO:0000256" key="3">
    <source>
        <dbReference type="ARBA" id="ARBA00023315"/>
    </source>
</evidence>
<dbReference type="Gene3D" id="3.40.630.70">
    <property type="entry name" value="Leucyl/phenylalanyl-tRNA-protein transferase, C-terminal domain"/>
    <property type="match status" value="1"/>
</dbReference>
<dbReference type="GO" id="GO:0030163">
    <property type="term" value="P:protein catabolic process"/>
    <property type="evidence" value="ECO:0007669"/>
    <property type="project" value="InterPro"/>
</dbReference>
<dbReference type="Pfam" id="PF03588">
    <property type="entry name" value="Leu_Phe_trans"/>
    <property type="match status" value="1"/>
</dbReference>
<dbReference type="PANTHER" id="PTHR30098">
    <property type="entry name" value="LEUCYL/PHENYLALANYL-TRNA--PROTEIN TRANSFERASE"/>
    <property type="match status" value="1"/>
</dbReference>
<evidence type="ECO:0000313" key="4">
    <source>
        <dbReference type="EMBL" id="CAB5027240.1"/>
    </source>
</evidence>
<dbReference type="SUPFAM" id="SSF55729">
    <property type="entry name" value="Acyl-CoA N-acyltransferases (Nat)"/>
    <property type="match status" value="1"/>
</dbReference>
<dbReference type="Gene3D" id="3.30.70.3550">
    <property type="entry name" value="Leucyl/phenylalanyl-tRNA-protein transferase, N-terminal domain"/>
    <property type="match status" value="1"/>
</dbReference>
<evidence type="ECO:0000256" key="1">
    <source>
        <dbReference type="ARBA" id="ARBA00022490"/>
    </source>
</evidence>
<accession>A0A6J7UL03</accession>
<keyword evidence="1" id="KW-0963">Cytoplasm</keyword>
<dbReference type="GO" id="GO:0008914">
    <property type="term" value="F:leucyl-tRNA--protein transferase activity"/>
    <property type="evidence" value="ECO:0007669"/>
    <property type="project" value="InterPro"/>
</dbReference>
<dbReference type="HAMAP" id="MF_00688">
    <property type="entry name" value="Leu_Phe_trans"/>
    <property type="match status" value="1"/>
</dbReference>
<dbReference type="EMBL" id="CAFBQU010000025">
    <property type="protein sequence ID" value="CAB5065882.1"/>
    <property type="molecule type" value="Genomic_DNA"/>
</dbReference>
<evidence type="ECO:0000313" key="5">
    <source>
        <dbReference type="EMBL" id="CAB5065882.1"/>
    </source>
</evidence>
<dbReference type="NCBIfam" id="TIGR00667">
    <property type="entry name" value="aat"/>
    <property type="match status" value="1"/>
</dbReference>
<dbReference type="GO" id="GO:0005737">
    <property type="term" value="C:cytoplasm"/>
    <property type="evidence" value="ECO:0007669"/>
    <property type="project" value="TreeGrafter"/>
</dbReference>
<keyword evidence="2" id="KW-0808">Transferase</keyword>
<dbReference type="InterPro" id="IPR042221">
    <property type="entry name" value="Leu/Phe-tRNA_Trfase_N"/>
</dbReference>
<dbReference type="PANTHER" id="PTHR30098:SF2">
    <property type="entry name" value="LEUCYL_PHENYLALANYL-TRNA--PROTEIN TRANSFERASE"/>
    <property type="match status" value="1"/>
</dbReference>
<proteinExistence type="inferred from homology"/>
<protein>
    <submittedName>
        <fullName evidence="5">Unannotated protein</fullName>
    </submittedName>
</protein>
<gene>
    <name evidence="4" type="ORF">UFOPK4098_01238</name>
    <name evidence="5" type="ORF">UFOPK4347_01036</name>
</gene>
<sequence length="221" mass="24324">MLFESTPEAVSECHWAFPPATEWPDDDLVGGGADLEPSTLIYAYSHGMFPMGIGRGSKHLGWWSPNPRGILPLPNLHVSRSMKQSAKKYTTHMNTNFSAVMAACASPIREGAWITSPFIAAYERLHEMGWAHSVETYNEDGHLVGGLYGVRVGGLFAGESMFHLQRDASKVALMHLVEHMRNLNMSLLDVQWSTPHLASLGVVEVSREEYLSQLSGAISGQ</sequence>
<evidence type="ECO:0000256" key="2">
    <source>
        <dbReference type="ARBA" id="ARBA00022679"/>
    </source>
</evidence>
<name>A0A6J7UL03_9ZZZZ</name>
<dbReference type="InterPro" id="IPR042203">
    <property type="entry name" value="Leu/Phe-tRNA_Trfase_C"/>
</dbReference>
<reference evidence="5" key="1">
    <citation type="submission" date="2020-05" db="EMBL/GenBank/DDBJ databases">
        <authorList>
            <person name="Chiriac C."/>
            <person name="Salcher M."/>
            <person name="Ghai R."/>
            <person name="Kavagutti S V."/>
        </authorList>
    </citation>
    <scope>NUCLEOTIDE SEQUENCE</scope>
</reference>